<gene>
    <name evidence="1" type="ORF">L917_11378</name>
</gene>
<accession>W2KXA6</accession>
<dbReference type="Proteomes" id="UP000054423">
    <property type="component" value="Unassembled WGS sequence"/>
</dbReference>
<dbReference type="EMBL" id="KI680464">
    <property type="protein sequence ID" value="ETL89737.1"/>
    <property type="molecule type" value="Genomic_DNA"/>
</dbReference>
<proteinExistence type="predicted"/>
<name>W2KXA6_PHYNI</name>
<dbReference type="AlphaFoldDB" id="W2KXA6"/>
<organism evidence="1">
    <name type="scientific">Phytophthora nicotianae</name>
    <name type="common">Potato buckeye rot agent</name>
    <name type="synonym">Phytophthora parasitica</name>
    <dbReference type="NCBI Taxonomy" id="4792"/>
    <lineage>
        <taxon>Eukaryota</taxon>
        <taxon>Sar</taxon>
        <taxon>Stramenopiles</taxon>
        <taxon>Oomycota</taxon>
        <taxon>Peronosporomycetes</taxon>
        <taxon>Peronosporales</taxon>
        <taxon>Peronosporaceae</taxon>
        <taxon>Phytophthora</taxon>
    </lineage>
</organism>
<evidence type="ECO:0000313" key="1">
    <source>
        <dbReference type="EMBL" id="ETL89737.1"/>
    </source>
</evidence>
<protein>
    <submittedName>
        <fullName evidence="1">Uncharacterized protein</fullName>
    </submittedName>
</protein>
<reference evidence="1" key="1">
    <citation type="submission" date="2013-11" db="EMBL/GenBank/DDBJ databases">
        <title>The Genome Sequence of Phytophthora parasitica CHvinca01.</title>
        <authorList>
            <consortium name="The Broad Institute Genomics Platform"/>
            <person name="Russ C."/>
            <person name="Tyler B."/>
            <person name="Panabieres F."/>
            <person name="Shan W."/>
            <person name="Tripathy S."/>
            <person name="Grunwald N."/>
            <person name="Machado M."/>
            <person name="Johnson C.S."/>
            <person name="Arredondo F."/>
            <person name="Hong C."/>
            <person name="Coffey M."/>
            <person name="Young S.K."/>
            <person name="Zeng Q."/>
            <person name="Gargeya S."/>
            <person name="Fitzgerald M."/>
            <person name="Abouelleil A."/>
            <person name="Alvarado L."/>
            <person name="Chapman S.B."/>
            <person name="Gainer-Dewar J."/>
            <person name="Goldberg J."/>
            <person name="Griggs A."/>
            <person name="Gujja S."/>
            <person name="Hansen M."/>
            <person name="Howarth C."/>
            <person name="Imamovic A."/>
            <person name="Ireland A."/>
            <person name="Larimer J."/>
            <person name="McCowan C."/>
            <person name="Murphy C."/>
            <person name="Pearson M."/>
            <person name="Poon T.W."/>
            <person name="Priest M."/>
            <person name="Roberts A."/>
            <person name="Saif S."/>
            <person name="Shea T."/>
            <person name="Sykes S."/>
            <person name="Wortman J."/>
            <person name="Nusbaum C."/>
            <person name="Birren B."/>
        </authorList>
    </citation>
    <scope>NUCLEOTIDE SEQUENCE [LARGE SCALE GENOMIC DNA]</scope>
    <source>
        <strain evidence="1">CHvinca01</strain>
    </source>
</reference>
<sequence length="48" mass="5742">MKRIQKALLWRDAKDEMVREYAERSGLRLLSNRETIVYQYVAIGGNLW</sequence>